<protein>
    <recommendedName>
        <fullName evidence="4">C2H2-type domain-containing protein</fullName>
    </recommendedName>
</protein>
<name>A0A165Q355_EXIGL</name>
<proteinExistence type="predicted"/>
<sequence>MADWPRISKLRALLMRPTNLRIMTTEDWNQRRVDVLATGVPYEVLTHPDYEYGYWTEASLLRILDDLAGTIEAGGADVEDGEADVVAVTIGQILAHAIPFDDGESQSTGDGDASSRARFTPQTVDHDTPATSDASLCSEENDGDSEEDDHTSKSFTGHAMTKKDAEAKAAGVIPDPKAKKPWNCPVKGCNVACVKRDVLVRHLQVGLLRYLFPAEGCSLDWSRDDRVRPHVRNVHPQIVLSPRWKPNTIESSAAPAPVQKKRARGGDEDDAASNSKRRRITTS</sequence>
<dbReference type="AlphaFoldDB" id="A0A165Q355"/>
<feature type="region of interest" description="Disordered" evidence="1">
    <location>
        <begin position="245"/>
        <end position="283"/>
    </location>
</feature>
<organism evidence="2 3">
    <name type="scientific">Exidia glandulosa HHB12029</name>
    <dbReference type="NCBI Taxonomy" id="1314781"/>
    <lineage>
        <taxon>Eukaryota</taxon>
        <taxon>Fungi</taxon>
        <taxon>Dikarya</taxon>
        <taxon>Basidiomycota</taxon>
        <taxon>Agaricomycotina</taxon>
        <taxon>Agaricomycetes</taxon>
        <taxon>Auriculariales</taxon>
        <taxon>Exidiaceae</taxon>
        <taxon>Exidia</taxon>
    </lineage>
</organism>
<keyword evidence="3" id="KW-1185">Reference proteome</keyword>
<dbReference type="EMBL" id="KV425885">
    <property type="protein sequence ID" value="KZW03016.1"/>
    <property type="molecule type" value="Genomic_DNA"/>
</dbReference>
<evidence type="ECO:0000256" key="1">
    <source>
        <dbReference type="SAM" id="MobiDB-lite"/>
    </source>
</evidence>
<feature type="region of interest" description="Disordered" evidence="1">
    <location>
        <begin position="100"/>
        <end position="179"/>
    </location>
</feature>
<evidence type="ECO:0000313" key="2">
    <source>
        <dbReference type="EMBL" id="KZW03016.1"/>
    </source>
</evidence>
<evidence type="ECO:0000313" key="3">
    <source>
        <dbReference type="Proteomes" id="UP000077266"/>
    </source>
</evidence>
<reference evidence="2 3" key="1">
    <citation type="journal article" date="2016" name="Mol. Biol. Evol.">
        <title>Comparative Genomics of Early-Diverging Mushroom-Forming Fungi Provides Insights into the Origins of Lignocellulose Decay Capabilities.</title>
        <authorList>
            <person name="Nagy L.G."/>
            <person name="Riley R."/>
            <person name="Tritt A."/>
            <person name="Adam C."/>
            <person name="Daum C."/>
            <person name="Floudas D."/>
            <person name="Sun H."/>
            <person name="Yadav J.S."/>
            <person name="Pangilinan J."/>
            <person name="Larsson K.H."/>
            <person name="Matsuura K."/>
            <person name="Barry K."/>
            <person name="Labutti K."/>
            <person name="Kuo R."/>
            <person name="Ohm R.A."/>
            <person name="Bhattacharya S.S."/>
            <person name="Shirouzu T."/>
            <person name="Yoshinaga Y."/>
            <person name="Martin F.M."/>
            <person name="Grigoriev I.V."/>
            <person name="Hibbett D.S."/>
        </authorList>
    </citation>
    <scope>NUCLEOTIDE SEQUENCE [LARGE SCALE GENOMIC DNA]</scope>
    <source>
        <strain evidence="2 3">HHB12029</strain>
    </source>
</reference>
<dbReference type="Proteomes" id="UP000077266">
    <property type="component" value="Unassembled WGS sequence"/>
</dbReference>
<gene>
    <name evidence="2" type="ORF">EXIGLDRAFT_759331</name>
</gene>
<feature type="compositionally biased region" description="Acidic residues" evidence="1">
    <location>
        <begin position="139"/>
        <end position="149"/>
    </location>
</feature>
<evidence type="ECO:0008006" key="4">
    <source>
        <dbReference type="Google" id="ProtNLM"/>
    </source>
</evidence>
<dbReference type="InParanoid" id="A0A165Q355"/>
<accession>A0A165Q355</accession>